<evidence type="ECO:0000313" key="2">
    <source>
        <dbReference type="EMBL" id="MDO6414348.1"/>
    </source>
</evidence>
<protein>
    <recommendedName>
        <fullName evidence="1">Pyrrolo-quinoline quinone repeat domain-containing protein</fullName>
    </recommendedName>
</protein>
<name>A0ABT8Y7R2_9SPHN</name>
<dbReference type="EMBL" id="JAUOTP010000003">
    <property type="protein sequence ID" value="MDO6414348.1"/>
    <property type="molecule type" value="Genomic_DNA"/>
</dbReference>
<keyword evidence="3" id="KW-1185">Reference proteome</keyword>
<dbReference type="InterPro" id="IPR002372">
    <property type="entry name" value="PQQ_rpt_dom"/>
</dbReference>
<sequence>MIGPAVANNSARGAVHAAGRAFHCKMSSLIPRASGPGRPSPASARLFALDAKTGARSAGFGDKGEVGLMTGMPNPKPRFYMVTSPPVIVADLAIFGAAIKRQRFVP</sequence>
<comment type="caution">
    <text evidence="2">The sequence shown here is derived from an EMBL/GenBank/DDBJ whole genome shotgun (WGS) entry which is preliminary data.</text>
</comment>
<reference evidence="2" key="1">
    <citation type="submission" date="2023-07" db="EMBL/GenBank/DDBJ databases">
        <authorList>
            <person name="Kim M."/>
        </authorList>
    </citation>
    <scope>NUCLEOTIDE SEQUENCE</scope>
    <source>
        <strain evidence="2">BIUV-7</strain>
    </source>
</reference>
<accession>A0ABT8Y7R2</accession>
<evidence type="ECO:0000313" key="3">
    <source>
        <dbReference type="Proteomes" id="UP001169764"/>
    </source>
</evidence>
<organism evidence="2 3">
    <name type="scientific">Sphingomonas natans</name>
    <dbReference type="NCBI Taxonomy" id="3063330"/>
    <lineage>
        <taxon>Bacteria</taxon>
        <taxon>Pseudomonadati</taxon>
        <taxon>Pseudomonadota</taxon>
        <taxon>Alphaproteobacteria</taxon>
        <taxon>Sphingomonadales</taxon>
        <taxon>Sphingomonadaceae</taxon>
        <taxon>Sphingomonas</taxon>
    </lineage>
</organism>
<dbReference type="InterPro" id="IPR011047">
    <property type="entry name" value="Quinoprotein_ADH-like_sf"/>
</dbReference>
<dbReference type="SUPFAM" id="SSF50998">
    <property type="entry name" value="Quinoprotein alcohol dehydrogenase-like"/>
    <property type="match status" value="1"/>
</dbReference>
<dbReference type="Proteomes" id="UP001169764">
    <property type="component" value="Unassembled WGS sequence"/>
</dbReference>
<feature type="domain" description="Pyrrolo-quinoline quinone repeat" evidence="1">
    <location>
        <begin position="43"/>
        <end position="101"/>
    </location>
</feature>
<proteinExistence type="predicted"/>
<evidence type="ECO:0000259" key="1">
    <source>
        <dbReference type="Pfam" id="PF01011"/>
    </source>
</evidence>
<gene>
    <name evidence="2" type="ORF">Q4F19_08140</name>
</gene>
<dbReference type="Pfam" id="PF01011">
    <property type="entry name" value="PQQ"/>
    <property type="match status" value="1"/>
</dbReference>